<dbReference type="InterPro" id="IPR023214">
    <property type="entry name" value="HAD_sf"/>
</dbReference>
<dbReference type="AlphaFoldDB" id="A0A8X8IDB0"/>
<dbReference type="SFLD" id="SFLDS00003">
    <property type="entry name" value="Haloacid_Dehalogenase"/>
    <property type="match status" value="1"/>
</dbReference>
<organism evidence="1 2">
    <name type="scientific">Hydrobacter penzbergensis</name>
    <dbReference type="NCBI Taxonomy" id="1235997"/>
    <lineage>
        <taxon>Bacteria</taxon>
        <taxon>Pseudomonadati</taxon>
        <taxon>Bacteroidota</taxon>
        <taxon>Chitinophagia</taxon>
        <taxon>Chitinophagales</taxon>
        <taxon>Chitinophagaceae</taxon>
        <taxon>Hydrobacter</taxon>
    </lineage>
</organism>
<dbReference type="GO" id="GO:0008967">
    <property type="term" value="F:phosphoglycolate phosphatase activity"/>
    <property type="evidence" value="ECO:0007669"/>
    <property type="project" value="TreeGrafter"/>
</dbReference>
<dbReference type="Proteomes" id="UP000198711">
    <property type="component" value="Unassembled WGS sequence"/>
</dbReference>
<dbReference type="Gene3D" id="3.40.50.1000">
    <property type="entry name" value="HAD superfamily/HAD-like"/>
    <property type="match status" value="1"/>
</dbReference>
<name>A0A8X8IDB0_9BACT</name>
<gene>
    <name evidence="1" type="ORF">SAMN05444410_101194</name>
</gene>
<dbReference type="InterPro" id="IPR036412">
    <property type="entry name" value="HAD-like_sf"/>
</dbReference>
<dbReference type="SUPFAM" id="SSF56784">
    <property type="entry name" value="HAD-like"/>
    <property type="match status" value="1"/>
</dbReference>
<accession>A0A8X8IDB0</accession>
<dbReference type="Gene3D" id="1.10.150.240">
    <property type="entry name" value="Putative phosphatase, domain 2"/>
    <property type="match status" value="1"/>
</dbReference>
<dbReference type="InterPro" id="IPR023198">
    <property type="entry name" value="PGP-like_dom2"/>
</dbReference>
<keyword evidence="1" id="KW-0378">Hydrolase</keyword>
<evidence type="ECO:0000313" key="2">
    <source>
        <dbReference type="Proteomes" id="UP000198711"/>
    </source>
</evidence>
<dbReference type="RefSeq" id="WP_092721372.1">
    <property type="nucleotide sequence ID" value="NZ_FNNO01000001.1"/>
</dbReference>
<dbReference type="InterPro" id="IPR050155">
    <property type="entry name" value="HAD-like_hydrolase_sf"/>
</dbReference>
<dbReference type="GO" id="GO:0006281">
    <property type="term" value="P:DNA repair"/>
    <property type="evidence" value="ECO:0007669"/>
    <property type="project" value="TreeGrafter"/>
</dbReference>
<dbReference type="EMBL" id="FNNO01000001">
    <property type="protein sequence ID" value="SDW08243.1"/>
    <property type="molecule type" value="Genomic_DNA"/>
</dbReference>
<dbReference type="SFLD" id="SFLDG01135">
    <property type="entry name" value="C1.5.6:_HAD__Beta-PGM__Phospha"/>
    <property type="match status" value="1"/>
</dbReference>
<comment type="caution">
    <text evidence="1">The sequence shown here is derived from an EMBL/GenBank/DDBJ whole genome shotgun (WGS) entry which is preliminary data.</text>
</comment>
<dbReference type="SFLD" id="SFLDG01129">
    <property type="entry name" value="C1.5:_HAD__Beta-PGM__Phosphata"/>
    <property type="match status" value="1"/>
</dbReference>
<keyword evidence="2" id="KW-1185">Reference proteome</keyword>
<dbReference type="GO" id="GO:0005829">
    <property type="term" value="C:cytosol"/>
    <property type="evidence" value="ECO:0007669"/>
    <property type="project" value="TreeGrafter"/>
</dbReference>
<proteinExistence type="predicted"/>
<dbReference type="PANTHER" id="PTHR43434">
    <property type="entry name" value="PHOSPHOGLYCOLATE PHOSPHATASE"/>
    <property type="match status" value="1"/>
</dbReference>
<evidence type="ECO:0000313" key="1">
    <source>
        <dbReference type="EMBL" id="SDW08243.1"/>
    </source>
</evidence>
<dbReference type="Pfam" id="PF00702">
    <property type="entry name" value="Hydrolase"/>
    <property type="match status" value="1"/>
</dbReference>
<sequence length="227" mass="25302">MNTALVVFDIAGTTVLDKGNINEAFRMAFAASGIEVDAPAINKVMGYRKIEAVEIILDQFAPGRKVTEPELIAAIHDVFTQNMVRFYENDDTLQPLPHVMETFEWLQSKGIKITLDTGFTRIITDTILKKLNWDKHPHINAVICSDEVPQGRPHPYMIQSLMQQTGITDPARVVKVGDTEVDIQEGRNANCGLVVAVTTGAYAREALMPYKPDYIIDSMQELVAKIQ</sequence>
<reference evidence="1 2" key="1">
    <citation type="submission" date="2016-10" db="EMBL/GenBank/DDBJ databases">
        <authorList>
            <person name="Varghese N."/>
            <person name="Submissions S."/>
        </authorList>
    </citation>
    <scope>NUCLEOTIDE SEQUENCE [LARGE SCALE GENOMIC DNA]</scope>
    <source>
        <strain evidence="1 2">DSM 25353</strain>
    </source>
</reference>
<dbReference type="PANTHER" id="PTHR43434:SF19">
    <property type="entry name" value="PHOSPHONOACETALDEHYDE HYDROLASE"/>
    <property type="match status" value="1"/>
</dbReference>
<protein>
    <submittedName>
        <fullName evidence="1">Phosphonoacetaldehyde hydrolase</fullName>
    </submittedName>
</protein>